<feature type="domain" description="HTH cro/C1-type" evidence="3">
    <location>
        <begin position="13"/>
        <end position="67"/>
    </location>
</feature>
<dbReference type="InterPro" id="IPR052345">
    <property type="entry name" value="Rad_response_metalloprotease"/>
</dbReference>
<evidence type="ECO:0000313" key="4">
    <source>
        <dbReference type="EMBL" id="PKA73735.1"/>
    </source>
</evidence>
<dbReference type="PANTHER" id="PTHR43236">
    <property type="entry name" value="ANTITOXIN HIGA1"/>
    <property type="match status" value="1"/>
</dbReference>
<dbReference type="Proteomes" id="UP000232891">
    <property type="component" value="Unassembled WGS sequence"/>
</dbReference>
<dbReference type="SUPFAM" id="SSF47413">
    <property type="entry name" value="lambda repressor-like DNA-binding domains"/>
    <property type="match status" value="1"/>
</dbReference>
<comment type="similarity">
    <text evidence="1">Belongs to the short-chain fatty acyl-CoA assimilation regulator (ScfR) family.</text>
</comment>
<dbReference type="GeneID" id="55843841"/>
<dbReference type="Gene3D" id="1.10.10.2910">
    <property type="match status" value="1"/>
</dbReference>
<evidence type="ECO:0000313" key="5">
    <source>
        <dbReference type="Proteomes" id="UP000232891"/>
    </source>
</evidence>
<organism evidence="4 5">
    <name type="scientific">Pseudomonas tolaasii NCPPB 2192</name>
    <dbReference type="NCBI Taxonomy" id="564423"/>
    <lineage>
        <taxon>Bacteria</taxon>
        <taxon>Pseudomonadati</taxon>
        <taxon>Pseudomonadota</taxon>
        <taxon>Gammaproteobacteria</taxon>
        <taxon>Pseudomonadales</taxon>
        <taxon>Pseudomonadaceae</taxon>
        <taxon>Pseudomonas</taxon>
    </lineage>
</organism>
<dbReference type="RefSeq" id="WP_080520234.1">
    <property type="nucleotide sequence ID" value="NZ_PHHD01000001.1"/>
</dbReference>
<evidence type="ECO:0000256" key="2">
    <source>
        <dbReference type="SAM" id="MobiDB-lite"/>
    </source>
</evidence>
<dbReference type="Pfam" id="PF01381">
    <property type="entry name" value="HTH_3"/>
    <property type="match status" value="1"/>
</dbReference>
<evidence type="ECO:0000259" key="3">
    <source>
        <dbReference type="PROSITE" id="PS50943"/>
    </source>
</evidence>
<dbReference type="Gene3D" id="1.10.260.40">
    <property type="entry name" value="lambda repressor-like DNA-binding domains"/>
    <property type="match status" value="1"/>
</dbReference>
<keyword evidence="5" id="KW-1185">Reference proteome</keyword>
<proteinExistence type="inferred from homology"/>
<dbReference type="EMBL" id="PHHD01000001">
    <property type="protein sequence ID" value="PKA73735.1"/>
    <property type="molecule type" value="Genomic_DNA"/>
</dbReference>
<dbReference type="PROSITE" id="PS50943">
    <property type="entry name" value="HTH_CROC1"/>
    <property type="match status" value="1"/>
</dbReference>
<accession>A0ABX4QAI1</accession>
<dbReference type="Pfam" id="PF06114">
    <property type="entry name" value="Peptidase_M78"/>
    <property type="match status" value="1"/>
</dbReference>
<dbReference type="InterPro" id="IPR010359">
    <property type="entry name" value="IrrE_HExxH"/>
</dbReference>
<dbReference type="InterPro" id="IPR001387">
    <property type="entry name" value="Cro/C1-type_HTH"/>
</dbReference>
<feature type="compositionally biased region" description="Basic residues" evidence="2">
    <location>
        <begin position="395"/>
        <end position="404"/>
    </location>
</feature>
<comment type="caution">
    <text evidence="4">The sequence shown here is derived from an EMBL/GenBank/DDBJ whole genome shotgun (WGS) entry which is preliminary data.</text>
</comment>
<dbReference type="InterPro" id="IPR010982">
    <property type="entry name" value="Lambda_DNA-bd_dom_sf"/>
</dbReference>
<sequence length="404" mass="46051">MRIGIQGFKPERLKQLRLSADMTQTELAEKLECAAGNISKWEKGDSCPSAQSFNRLCEIFFTTEKWLLEAPVQGHKTNPSFYRSQVSTHKSSWEIGRVRLNWLEEISYKLQEALEFPPVDIPLFEGDDARLIDDSDIERLATNFREKWGLGNGPIKDVVHTLEKSGVIVARDEIGYVKMDGISKWSLVDNRPYVLLAADKAAPVRNRFDAAHELGHIVLHSKISNEQYLSHYDLIERQAHRFASAFLMPAESFSHEVSYATLDTFHSMKPRWNVSIASMIKRCIDLELVSPEAGIRLWKARSARGWVKSEPLDDSIPFEQPKLLSRSVQMLVENKILSKDQLRNELGLPTARLERLCNLPKDYFSTSSKDRVLDLRLRTSSSKTSNSTIANGHQKVLHFPKKSS</sequence>
<evidence type="ECO:0000256" key="1">
    <source>
        <dbReference type="ARBA" id="ARBA00007227"/>
    </source>
</evidence>
<reference evidence="4 5" key="1">
    <citation type="submission" date="2017-11" db="EMBL/GenBank/DDBJ databases">
        <title>Genome sequencing of a diverse group of Pseudomonas species.</title>
        <authorList>
            <person name="Loper J."/>
        </authorList>
    </citation>
    <scope>NUCLEOTIDE SEQUENCE [LARGE SCALE GENOMIC DNA]</scope>
    <source>
        <strain evidence="4 5">NCPPB 2192</strain>
    </source>
</reference>
<dbReference type="SMART" id="SM00530">
    <property type="entry name" value="HTH_XRE"/>
    <property type="match status" value="1"/>
</dbReference>
<dbReference type="CDD" id="cd00093">
    <property type="entry name" value="HTH_XRE"/>
    <property type="match status" value="1"/>
</dbReference>
<dbReference type="PANTHER" id="PTHR43236:SF1">
    <property type="entry name" value="BLL7220 PROTEIN"/>
    <property type="match status" value="1"/>
</dbReference>
<gene>
    <name evidence="4" type="ORF">ATI14_0475</name>
</gene>
<feature type="region of interest" description="Disordered" evidence="2">
    <location>
        <begin position="383"/>
        <end position="404"/>
    </location>
</feature>
<name>A0ABX4QAI1_PSETO</name>
<protein>
    <submittedName>
        <fullName evidence="4">Zn-dependent peptidase ImmA (M78 family)</fullName>
    </submittedName>
</protein>